<organism evidence="1 2">
    <name type="scientific">Adineta ricciae</name>
    <name type="common">Rotifer</name>
    <dbReference type="NCBI Taxonomy" id="249248"/>
    <lineage>
        <taxon>Eukaryota</taxon>
        <taxon>Metazoa</taxon>
        <taxon>Spiralia</taxon>
        <taxon>Gnathifera</taxon>
        <taxon>Rotifera</taxon>
        <taxon>Eurotatoria</taxon>
        <taxon>Bdelloidea</taxon>
        <taxon>Adinetida</taxon>
        <taxon>Adinetidae</taxon>
        <taxon>Adineta</taxon>
    </lineage>
</organism>
<reference evidence="1" key="1">
    <citation type="submission" date="2021-02" db="EMBL/GenBank/DDBJ databases">
        <authorList>
            <person name="Nowell W R."/>
        </authorList>
    </citation>
    <scope>NUCLEOTIDE SEQUENCE</scope>
</reference>
<sequence length="101" mass="12533">MRLLFMTDPGRFQVKLDKFNHWIRPHEHCFNEISRIFWNRSDPRRILRPRKQLHAEDFRKLHRILKKNLQNVVDYNPQVPVQFISTQPRRSFNNRKTDQCH</sequence>
<gene>
    <name evidence="1" type="ORF">EDS130_LOCUS32202</name>
</gene>
<dbReference type="EMBL" id="CAJNOJ010000245">
    <property type="protein sequence ID" value="CAF1331297.1"/>
    <property type="molecule type" value="Genomic_DNA"/>
</dbReference>
<dbReference type="Proteomes" id="UP000663852">
    <property type="component" value="Unassembled WGS sequence"/>
</dbReference>
<accession>A0A815FXN7</accession>
<proteinExistence type="predicted"/>
<evidence type="ECO:0000313" key="1">
    <source>
        <dbReference type="EMBL" id="CAF1331297.1"/>
    </source>
</evidence>
<dbReference type="AlphaFoldDB" id="A0A815FXN7"/>
<comment type="caution">
    <text evidence="1">The sequence shown here is derived from an EMBL/GenBank/DDBJ whole genome shotgun (WGS) entry which is preliminary data.</text>
</comment>
<name>A0A815FXN7_ADIRI</name>
<protein>
    <submittedName>
        <fullName evidence="1">Uncharacterized protein</fullName>
    </submittedName>
</protein>
<evidence type="ECO:0000313" key="2">
    <source>
        <dbReference type="Proteomes" id="UP000663852"/>
    </source>
</evidence>